<dbReference type="GeneID" id="97240733"/>
<feature type="transmembrane region" description="Helical" evidence="1">
    <location>
        <begin position="6"/>
        <end position="32"/>
    </location>
</feature>
<comment type="caution">
    <text evidence="2">The sequence shown here is derived from an EMBL/GenBank/DDBJ whole genome shotgun (WGS) entry which is preliminary data.</text>
</comment>
<reference evidence="2 3" key="1">
    <citation type="submission" date="2015-12" db="EMBL/GenBank/DDBJ databases">
        <title>Genome sequence of Tistrella mobilis MCCC 1A02139.</title>
        <authorList>
            <person name="Lu L."/>
            <person name="Lai Q."/>
            <person name="Shao Z."/>
            <person name="Qian P."/>
        </authorList>
    </citation>
    <scope>NUCLEOTIDE SEQUENCE [LARGE SCALE GENOMIC DNA]</scope>
    <source>
        <strain evidence="2 3">MCCC 1A02139</strain>
    </source>
</reference>
<gene>
    <name evidence="2" type="ORF">AUP44_16555</name>
</gene>
<proteinExistence type="predicted"/>
<feature type="transmembrane region" description="Helical" evidence="1">
    <location>
        <begin position="72"/>
        <end position="92"/>
    </location>
</feature>
<dbReference type="Proteomes" id="UP000075787">
    <property type="component" value="Unassembled WGS sequence"/>
</dbReference>
<protein>
    <submittedName>
        <fullName evidence="2">Uncharacterized protein</fullName>
    </submittedName>
</protein>
<keyword evidence="1" id="KW-0472">Membrane</keyword>
<evidence type="ECO:0000256" key="1">
    <source>
        <dbReference type="SAM" id="Phobius"/>
    </source>
</evidence>
<accession>A0A162JQB7</accession>
<dbReference type="AlphaFoldDB" id="A0A162JQB7"/>
<evidence type="ECO:0000313" key="3">
    <source>
        <dbReference type="Proteomes" id="UP000075787"/>
    </source>
</evidence>
<feature type="transmembrane region" description="Helical" evidence="1">
    <location>
        <begin position="44"/>
        <end position="66"/>
    </location>
</feature>
<evidence type="ECO:0000313" key="2">
    <source>
        <dbReference type="EMBL" id="KYO49642.1"/>
    </source>
</evidence>
<organism evidence="2 3">
    <name type="scientific">Tistrella mobilis</name>
    <dbReference type="NCBI Taxonomy" id="171437"/>
    <lineage>
        <taxon>Bacteria</taxon>
        <taxon>Pseudomonadati</taxon>
        <taxon>Pseudomonadota</taxon>
        <taxon>Alphaproteobacteria</taxon>
        <taxon>Geminicoccales</taxon>
        <taxon>Geminicoccaceae</taxon>
        <taxon>Tistrella</taxon>
    </lineage>
</organism>
<keyword evidence="1" id="KW-1133">Transmembrane helix</keyword>
<name>A0A162JQB7_9PROT</name>
<dbReference type="RefSeq" id="WP_156503376.1">
    <property type="nucleotide sequence ID" value="NZ_CP121045.1"/>
</dbReference>
<keyword evidence="1" id="KW-0812">Transmembrane</keyword>
<sequence length="102" mass="10409">MPRHDLATLAGGGACGGHAGLSIAAGVFVNMLKHGVSVTRPGRICGFLLITFSAMLWLLFGMLAVARGAPSIAMWVSAVLVVGVVVLCAYILDMQIAVAQAG</sequence>
<dbReference type="EMBL" id="LPZR01000222">
    <property type="protein sequence ID" value="KYO49642.1"/>
    <property type="molecule type" value="Genomic_DNA"/>
</dbReference>